<reference evidence="1" key="1">
    <citation type="submission" date="2014-11" db="EMBL/GenBank/DDBJ databases">
        <authorList>
            <person name="Amaro Gonzalez C."/>
        </authorList>
    </citation>
    <scope>NUCLEOTIDE SEQUENCE</scope>
</reference>
<sequence>MYIILKKKHACTHARTHTRHVYRCIIMCSHLKGIHGKNVHVNKINL</sequence>
<dbReference type="AlphaFoldDB" id="A0A0E9T1T0"/>
<protein>
    <submittedName>
        <fullName evidence="1">Uncharacterized protein</fullName>
    </submittedName>
</protein>
<accession>A0A0E9T1T0</accession>
<name>A0A0E9T1T0_ANGAN</name>
<evidence type="ECO:0000313" key="1">
    <source>
        <dbReference type="EMBL" id="JAH47472.1"/>
    </source>
</evidence>
<organism evidence="1">
    <name type="scientific">Anguilla anguilla</name>
    <name type="common">European freshwater eel</name>
    <name type="synonym">Muraena anguilla</name>
    <dbReference type="NCBI Taxonomy" id="7936"/>
    <lineage>
        <taxon>Eukaryota</taxon>
        <taxon>Metazoa</taxon>
        <taxon>Chordata</taxon>
        <taxon>Craniata</taxon>
        <taxon>Vertebrata</taxon>
        <taxon>Euteleostomi</taxon>
        <taxon>Actinopterygii</taxon>
        <taxon>Neopterygii</taxon>
        <taxon>Teleostei</taxon>
        <taxon>Anguilliformes</taxon>
        <taxon>Anguillidae</taxon>
        <taxon>Anguilla</taxon>
    </lineage>
</organism>
<dbReference type="EMBL" id="GBXM01061105">
    <property type="protein sequence ID" value="JAH47472.1"/>
    <property type="molecule type" value="Transcribed_RNA"/>
</dbReference>
<proteinExistence type="predicted"/>
<reference evidence="1" key="2">
    <citation type="journal article" date="2015" name="Fish Shellfish Immunol.">
        <title>Early steps in the European eel (Anguilla anguilla)-Vibrio vulnificus interaction in the gills: Role of the RtxA13 toxin.</title>
        <authorList>
            <person name="Callol A."/>
            <person name="Pajuelo D."/>
            <person name="Ebbesson L."/>
            <person name="Teles M."/>
            <person name="MacKenzie S."/>
            <person name="Amaro C."/>
        </authorList>
    </citation>
    <scope>NUCLEOTIDE SEQUENCE</scope>
</reference>